<comment type="caution">
    <text evidence="4">The sequence shown here is derived from an EMBL/GenBank/DDBJ whole genome shotgun (WGS) entry which is preliminary data.</text>
</comment>
<name>A0A3D9QTP4_9BACL</name>
<comment type="subcellular location">
    <subcellularLocation>
        <location evidence="1">Cell surface</location>
    </subcellularLocation>
</comment>
<dbReference type="Proteomes" id="UP000256304">
    <property type="component" value="Unassembled WGS sequence"/>
</dbReference>
<evidence type="ECO:0000313" key="4">
    <source>
        <dbReference type="EMBL" id="REE66673.1"/>
    </source>
</evidence>
<reference evidence="4 5" key="1">
    <citation type="submission" date="2018-08" db="EMBL/GenBank/DDBJ databases">
        <title>Genomic Encyclopedia of Type Strains, Phase III (KMG-III): the genomes of soil and plant-associated and newly described type strains.</title>
        <authorList>
            <person name="Whitman W."/>
        </authorList>
    </citation>
    <scope>NUCLEOTIDE SEQUENCE [LARGE SCALE GENOMIC DNA]</scope>
    <source>
        <strain evidence="4 5">CGMCC 1.10966</strain>
    </source>
</reference>
<organism evidence="4 5">
    <name type="scientific">Paenibacillus taihuensis</name>
    <dbReference type="NCBI Taxonomy" id="1156355"/>
    <lineage>
        <taxon>Bacteria</taxon>
        <taxon>Bacillati</taxon>
        <taxon>Bacillota</taxon>
        <taxon>Bacilli</taxon>
        <taxon>Bacillales</taxon>
        <taxon>Paenibacillaceae</taxon>
        <taxon>Paenibacillus</taxon>
    </lineage>
</organism>
<dbReference type="Pfam" id="PF07963">
    <property type="entry name" value="N_methyl"/>
    <property type="match status" value="1"/>
</dbReference>
<protein>
    <submittedName>
        <fullName evidence="4">Type IV pilus assembly protein PilA</fullName>
    </submittedName>
</protein>
<dbReference type="GO" id="GO:0030420">
    <property type="term" value="P:establishment of competence for transformation"/>
    <property type="evidence" value="ECO:0007669"/>
    <property type="project" value="UniProtKB-KW"/>
</dbReference>
<keyword evidence="3" id="KW-1133">Transmembrane helix</keyword>
<dbReference type="Gene3D" id="3.30.700.10">
    <property type="entry name" value="Glycoprotein, Type 4 Pilin"/>
    <property type="match status" value="1"/>
</dbReference>
<dbReference type="OrthoDB" id="2665739at2"/>
<feature type="transmembrane region" description="Helical" evidence="3">
    <location>
        <begin position="20"/>
        <end position="42"/>
    </location>
</feature>
<accession>A0A3D9QTP4</accession>
<dbReference type="PROSITE" id="PS00409">
    <property type="entry name" value="PROKAR_NTER_METHYL"/>
    <property type="match status" value="1"/>
</dbReference>
<evidence type="ECO:0000256" key="1">
    <source>
        <dbReference type="ARBA" id="ARBA00004241"/>
    </source>
</evidence>
<sequence>MVNVMKRMGKSEKGFTLIELLAVIVILGVISAIAIPLIGGVINKSKTDSDLATARQIYEATRLYVTAELNSDYKTKLSTQPTTDTDLIITIAELQAKGYLESPIYLPSNKEAITGGQVSFDDATGKLYYVSVSTSPSLTAGKYYLGTDVIATNSKATAAAGLHP</sequence>
<dbReference type="SUPFAM" id="SSF54523">
    <property type="entry name" value="Pili subunits"/>
    <property type="match status" value="1"/>
</dbReference>
<keyword evidence="3" id="KW-0472">Membrane</keyword>
<keyword evidence="3" id="KW-0812">Transmembrane</keyword>
<dbReference type="SMR" id="A0A3D9QTP4"/>
<dbReference type="AlphaFoldDB" id="A0A3D9QTP4"/>
<evidence type="ECO:0000256" key="2">
    <source>
        <dbReference type="ARBA" id="ARBA00023287"/>
    </source>
</evidence>
<proteinExistence type="predicted"/>
<dbReference type="InterPro" id="IPR045584">
    <property type="entry name" value="Pilin-like"/>
</dbReference>
<keyword evidence="5" id="KW-1185">Reference proteome</keyword>
<evidence type="ECO:0000313" key="5">
    <source>
        <dbReference type="Proteomes" id="UP000256304"/>
    </source>
</evidence>
<keyword evidence="2" id="KW-0178">Competence</keyword>
<gene>
    <name evidence="4" type="ORF">A8990_1489</name>
</gene>
<dbReference type="NCBIfam" id="TIGR02532">
    <property type="entry name" value="IV_pilin_GFxxxE"/>
    <property type="match status" value="1"/>
</dbReference>
<dbReference type="GO" id="GO:0009986">
    <property type="term" value="C:cell surface"/>
    <property type="evidence" value="ECO:0007669"/>
    <property type="project" value="UniProtKB-SubCell"/>
</dbReference>
<dbReference type="InterPro" id="IPR012902">
    <property type="entry name" value="N_methyl_site"/>
</dbReference>
<evidence type="ECO:0000256" key="3">
    <source>
        <dbReference type="SAM" id="Phobius"/>
    </source>
</evidence>
<dbReference type="EMBL" id="QTTN01000048">
    <property type="protein sequence ID" value="REE66673.1"/>
    <property type="molecule type" value="Genomic_DNA"/>
</dbReference>
<dbReference type="RefSeq" id="WP_116192153.1">
    <property type="nucleotide sequence ID" value="NZ_QTTN01000048.1"/>
</dbReference>